<evidence type="ECO:0000313" key="2">
    <source>
        <dbReference type="EMBL" id="MFC3150864.1"/>
    </source>
</evidence>
<evidence type="ECO:0000256" key="1">
    <source>
        <dbReference type="SAM" id="SignalP"/>
    </source>
</evidence>
<dbReference type="Proteomes" id="UP001595476">
    <property type="component" value="Unassembled WGS sequence"/>
</dbReference>
<evidence type="ECO:0008006" key="4">
    <source>
        <dbReference type="Google" id="ProtNLM"/>
    </source>
</evidence>
<sequence>MYKIKYAPIKFVMIAMIAGCSTCVSAQSNAPLEPLHAIFLERDNQSLAVHFKAISHGCTTTQDFELTIKESNEINQLSITRLRPDRCRKMPKLVSLTKRLRYDEINASLPIQLKNHLFIK</sequence>
<reference evidence="3" key="1">
    <citation type="journal article" date="2019" name="Int. J. Syst. Evol. Microbiol.">
        <title>The Global Catalogue of Microorganisms (GCM) 10K type strain sequencing project: providing services to taxonomists for standard genome sequencing and annotation.</title>
        <authorList>
            <consortium name="The Broad Institute Genomics Platform"/>
            <consortium name="The Broad Institute Genome Sequencing Center for Infectious Disease"/>
            <person name="Wu L."/>
            <person name="Ma J."/>
        </authorList>
    </citation>
    <scope>NUCLEOTIDE SEQUENCE [LARGE SCALE GENOMIC DNA]</scope>
    <source>
        <strain evidence="3">KCTC 52438</strain>
    </source>
</reference>
<dbReference type="EMBL" id="JBHRSZ010000002">
    <property type="protein sequence ID" value="MFC3150864.1"/>
    <property type="molecule type" value="Genomic_DNA"/>
</dbReference>
<dbReference type="RefSeq" id="WP_386718451.1">
    <property type="nucleotide sequence ID" value="NZ_JBHRSZ010000002.1"/>
</dbReference>
<keyword evidence="3" id="KW-1185">Reference proteome</keyword>
<proteinExistence type="predicted"/>
<feature type="chain" id="PRO_5046005522" description="Lipoprotein" evidence="1">
    <location>
        <begin position="27"/>
        <end position="120"/>
    </location>
</feature>
<accession>A0ABV7HDS6</accession>
<gene>
    <name evidence="2" type="ORF">ACFOEK_07480</name>
</gene>
<keyword evidence="1" id="KW-0732">Signal</keyword>
<name>A0ABV7HDS6_9GAMM</name>
<evidence type="ECO:0000313" key="3">
    <source>
        <dbReference type="Proteomes" id="UP001595476"/>
    </source>
</evidence>
<comment type="caution">
    <text evidence="2">The sequence shown here is derived from an EMBL/GenBank/DDBJ whole genome shotgun (WGS) entry which is preliminary data.</text>
</comment>
<protein>
    <recommendedName>
        <fullName evidence="4">Lipoprotein</fullName>
    </recommendedName>
</protein>
<feature type="signal peptide" evidence="1">
    <location>
        <begin position="1"/>
        <end position="26"/>
    </location>
</feature>
<organism evidence="2 3">
    <name type="scientific">Litoribrevibacter euphylliae</name>
    <dbReference type="NCBI Taxonomy" id="1834034"/>
    <lineage>
        <taxon>Bacteria</taxon>
        <taxon>Pseudomonadati</taxon>
        <taxon>Pseudomonadota</taxon>
        <taxon>Gammaproteobacteria</taxon>
        <taxon>Oceanospirillales</taxon>
        <taxon>Oceanospirillaceae</taxon>
        <taxon>Litoribrevibacter</taxon>
    </lineage>
</organism>